<comment type="caution">
    <text evidence="2">The sequence shown here is derived from an EMBL/GenBank/DDBJ whole genome shotgun (WGS) entry which is preliminary data.</text>
</comment>
<dbReference type="Proteomes" id="UP001337655">
    <property type="component" value="Unassembled WGS sequence"/>
</dbReference>
<feature type="transmembrane region" description="Helical" evidence="1">
    <location>
        <begin position="185"/>
        <end position="206"/>
    </location>
</feature>
<evidence type="ECO:0008006" key="4">
    <source>
        <dbReference type="Google" id="ProtNLM"/>
    </source>
</evidence>
<keyword evidence="1" id="KW-0812">Transmembrane</keyword>
<reference evidence="2 3" key="1">
    <citation type="submission" date="2023-08" db="EMBL/GenBank/DDBJ databases">
        <title>Black Yeasts Isolated from many extreme environments.</title>
        <authorList>
            <person name="Coleine C."/>
            <person name="Stajich J.E."/>
            <person name="Selbmann L."/>
        </authorList>
    </citation>
    <scope>NUCLEOTIDE SEQUENCE [LARGE SCALE GENOMIC DNA]</scope>
    <source>
        <strain evidence="2 3">CCFEE 5935</strain>
    </source>
</reference>
<proteinExistence type="predicted"/>
<feature type="transmembrane region" description="Helical" evidence="1">
    <location>
        <begin position="139"/>
        <end position="159"/>
    </location>
</feature>
<keyword evidence="1" id="KW-1133">Transmembrane helix</keyword>
<evidence type="ECO:0000256" key="1">
    <source>
        <dbReference type="SAM" id="Phobius"/>
    </source>
</evidence>
<name>A0AAV9PQF8_9PEZI</name>
<protein>
    <recommendedName>
        <fullName evidence="4">Integral membrane protein</fullName>
    </recommendedName>
</protein>
<feature type="transmembrane region" description="Helical" evidence="1">
    <location>
        <begin position="12"/>
        <end position="36"/>
    </location>
</feature>
<organism evidence="2 3">
    <name type="scientific">Saxophila tyrrhenica</name>
    <dbReference type="NCBI Taxonomy" id="1690608"/>
    <lineage>
        <taxon>Eukaryota</taxon>
        <taxon>Fungi</taxon>
        <taxon>Dikarya</taxon>
        <taxon>Ascomycota</taxon>
        <taxon>Pezizomycotina</taxon>
        <taxon>Dothideomycetes</taxon>
        <taxon>Dothideomycetidae</taxon>
        <taxon>Mycosphaerellales</taxon>
        <taxon>Extremaceae</taxon>
        <taxon>Saxophila</taxon>
    </lineage>
</organism>
<gene>
    <name evidence="2" type="ORF">LTR77_000849</name>
</gene>
<dbReference type="GeneID" id="89922199"/>
<dbReference type="RefSeq" id="XP_064664348.1">
    <property type="nucleotide sequence ID" value="XM_064798114.1"/>
</dbReference>
<keyword evidence="1" id="KW-0472">Membrane</keyword>
<dbReference type="AlphaFoldDB" id="A0AAV9PQF8"/>
<sequence>MRWRALILSATATYAILYHPTVLLLCFCVSAVYTYLTPNSAPLNTPAGRARHTTARFINAYADWAMSGEIRADVQLDVDEICIICRDTPSPQCTRRLFPFRFENRNLEVLTKFKLSLLLVTEVLSPMSILFGPLKRFHIIASSCGTTAMSLYIGVLWLSRRRNGAEWWRDLEQAQGDEEYEAMMLFWHAVGNVCAAGWFLYQAVVFERMVSPWMPEFSNWNLTVGWIC</sequence>
<accession>A0AAV9PQF8</accession>
<dbReference type="EMBL" id="JAVRRT010000001">
    <property type="protein sequence ID" value="KAK5175710.1"/>
    <property type="molecule type" value="Genomic_DNA"/>
</dbReference>
<keyword evidence="3" id="KW-1185">Reference proteome</keyword>
<evidence type="ECO:0000313" key="3">
    <source>
        <dbReference type="Proteomes" id="UP001337655"/>
    </source>
</evidence>
<evidence type="ECO:0000313" key="2">
    <source>
        <dbReference type="EMBL" id="KAK5175710.1"/>
    </source>
</evidence>